<evidence type="ECO:0000256" key="1">
    <source>
        <dbReference type="ARBA" id="ARBA00022679"/>
    </source>
</evidence>
<proteinExistence type="inferred from homology"/>
<evidence type="ECO:0000256" key="7">
    <source>
        <dbReference type="RuleBase" id="RU003733"/>
    </source>
</evidence>
<dbReference type="InterPro" id="IPR018483">
    <property type="entry name" value="Carb_kinase_FGGY_CS"/>
</dbReference>
<evidence type="ECO:0000256" key="5">
    <source>
        <dbReference type="ARBA" id="ARBA00022935"/>
    </source>
</evidence>
<accession>A0A0M2NER9</accession>
<keyword evidence="1 7" id="KW-0808">Transferase</keyword>
<dbReference type="PANTHER" id="PTHR43435:SF4">
    <property type="entry name" value="FGGY CARBOHYDRATE KINASE DOMAIN-CONTAINING PROTEIN"/>
    <property type="match status" value="1"/>
</dbReference>
<dbReference type="Proteomes" id="UP000034076">
    <property type="component" value="Unassembled WGS sequence"/>
</dbReference>
<dbReference type="PIRSF" id="PIRSF000538">
    <property type="entry name" value="GlpK"/>
    <property type="match status" value="1"/>
</dbReference>
<evidence type="ECO:0000313" key="10">
    <source>
        <dbReference type="EMBL" id="KKI49466.1"/>
    </source>
</evidence>
<dbReference type="STRING" id="270498.CHK_3044"/>
<evidence type="ECO:0000256" key="3">
    <source>
        <dbReference type="ARBA" id="ARBA00022777"/>
    </source>
</evidence>
<dbReference type="AlphaFoldDB" id="A0A0M2NER9"/>
<dbReference type="SUPFAM" id="SSF53067">
    <property type="entry name" value="Actin-like ATPase domain"/>
    <property type="match status" value="2"/>
</dbReference>
<evidence type="ECO:0000259" key="9">
    <source>
        <dbReference type="Pfam" id="PF02782"/>
    </source>
</evidence>
<dbReference type="GO" id="GO:0005524">
    <property type="term" value="F:ATP binding"/>
    <property type="evidence" value="ECO:0007669"/>
    <property type="project" value="UniProtKB-KW"/>
</dbReference>
<keyword evidence="5" id="KW-0054">Arabinose catabolism</keyword>
<dbReference type="Gene3D" id="3.30.420.40">
    <property type="match status" value="2"/>
</dbReference>
<dbReference type="PROSITE" id="PS00445">
    <property type="entry name" value="FGGY_KINASES_2"/>
    <property type="match status" value="1"/>
</dbReference>
<dbReference type="CDD" id="cd07781">
    <property type="entry name" value="ASKHA_NBD_FGGY_L-RBK"/>
    <property type="match status" value="1"/>
</dbReference>
<dbReference type="EMBL" id="LAYJ01000133">
    <property type="protein sequence ID" value="KKI49466.1"/>
    <property type="molecule type" value="Genomic_DNA"/>
</dbReference>
<evidence type="ECO:0000256" key="2">
    <source>
        <dbReference type="ARBA" id="ARBA00022741"/>
    </source>
</evidence>
<keyword evidence="4" id="KW-0067">ATP-binding</keyword>
<comment type="similarity">
    <text evidence="7">Belongs to the FGGY kinase family.</text>
</comment>
<dbReference type="PANTHER" id="PTHR43435">
    <property type="entry name" value="RIBULOKINASE"/>
    <property type="match status" value="1"/>
</dbReference>
<evidence type="ECO:0000259" key="8">
    <source>
        <dbReference type="Pfam" id="PF00370"/>
    </source>
</evidence>
<organism evidence="10 11">
    <name type="scientific">Christensenella hongkongensis</name>
    <dbReference type="NCBI Taxonomy" id="270498"/>
    <lineage>
        <taxon>Bacteria</taxon>
        <taxon>Bacillati</taxon>
        <taxon>Bacillota</taxon>
        <taxon>Clostridia</taxon>
        <taxon>Christensenellales</taxon>
        <taxon>Christensenellaceae</taxon>
        <taxon>Christensenella</taxon>
    </lineage>
</organism>
<evidence type="ECO:0000256" key="6">
    <source>
        <dbReference type="ARBA" id="ARBA00023277"/>
    </source>
</evidence>
<dbReference type="Pfam" id="PF02782">
    <property type="entry name" value="FGGY_C"/>
    <property type="match status" value="1"/>
</dbReference>
<protein>
    <submittedName>
        <fullName evidence="10">Ribulokinase</fullName>
        <ecNumber evidence="10">2.7.1.16</ecNumber>
    </submittedName>
</protein>
<keyword evidence="6" id="KW-0119">Carbohydrate metabolism</keyword>
<keyword evidence="11" id="KW-1185">Reference proteome</keyword>
<dbReference type="GO" id="GO:0008741">
    <property type="term" value="F:ribulokinase activity"/>
    <property type="evidence" value="ECO:0007669"/>
    <property type="project" value="UniProtKB-EC"/>
</dbReference>
<gene>
    <name evidence="10" type="ORF">CHK_3044</name>
</gene>
<dbReference type="Pfam" id="PF00370">
    <property type="entry name" value="FGGY_N"/>
    <property type="match status" value="1"/>
</dbReference>
<dbReference type="InterPro" id="IPR005929">
    <property type="entry name" value="Ribulokinase"/>
</dbReference>
<keyword evidence="3 7" id="KW-0418">Kinase</keyword>
<keyword evidence="2" id="KW-0547">Nucleotide-binding</keyword>
<dbReference type="EC" id="2.7.1.16" evidence="10"/>
<evidence type="ECO:0000256" key="4">
    <source>
        <dbReference type="ARBA" id="ARBA00022840"/>
    </source>
</evidence>
<feature type="domain" description="Carbohydrate kinase FGGY N-terminal" evidence="8">
    <location>
        <begin position="5"/>
        <end position="251"/>
    </location>
</feature>
<evidence type="ECO:0000313" key="11">
    <source>
        <dbReference type="Proteomes" id="UP000034076"/>
    </source>
</evidence>
<dbReference type="OrthoDB" id="9805576at2"/>
<dbReference type="RefSeq" id="WP_046444800.1">
    <property type="nucleotide sequence ID" value="NZ_LAYJ01000133.1"/>
</dbReference>
<dbReference type="GO" id="GO:0005737">
    <property type="term" value="C:cytoplasm"/>
    <property type="evidence" value="ECO:0007669"/>
    <property type="project" value="TreeGrafter"/>
</dbReference>
<dbReference type="InterPro" id="IPR000577">
    <property type="entry name" value="Carb_kinase_FGGY"/>
</dbReference>
<dbReference type="GO" id="GO:0019150">
    <property type="term" value="F:D-ribulokinase activity"/>
    <property type="evidence" value="ECO:0007669"/>
    <property type="project" value="TreeGrafter"/>
</dbReference>
<comment type="caution">
    <text evidence="10">The sequence shown here is derived from an EMBL/GenBank/DDBJ whole genome shotgun (WGS) entry which is preliminary data.</text>
</comment>
<sequence length="500" mass="55270">MSKSYFMGLDFGTQGVRCGVTDEQGNILNYSEKKYQTTYPKPGWAEQSPADWVEKMEQSIGECYDKLGAEIFSGIKAMAVCTTSSTVIPMSDGDEYLSDAILWMDNRSVEQARRINASGHALLKHCGKEVSVEWIVPKMMWLKENRPDVYEKAERIVEQQDYINHHFTGRWCASVSQATCKSNFVEEAGGYDKSFFEAIGFPDFFEKADTDVLRQAQPVGAIKDEIADKYHLSRGIIVYQGGVDAHVNMIGLGVVNPGETGVVMGSSFVHLSLTDQEIFKDGIWGPYKDAIIPDMYCMEGGQVSAGSITKWFLNEFGVGGENPYGTMAEEAAKIPAGSEGVVALDFFQGNRTPYKDPVAKGIFYGITLSHTRAHLYRAILESVAYGTRNIVESMESEENKINRLRGCGGVVFNPLWLQIIADVTGKPIVLTEQSGNAGVLGCAVIAAVGSGEYESFPQACEHMVHVTKVVEPDEQAHEAYSGNYRKYLDLYKCTKHLNEI</sequence>
<reference evidence="10 11" key="1">
    <citation type="submission" date="2015-04" db="EMBL/GenBank/DDBJ databases">
        <title>Draft genome sequence of bacteremic isolate Catabacter hongkongensis type strain HKU16T.</title>
        <authorList>
            <person name="Lau S.K."/>
            <person name="Teng J.L."/>
            <person name="Huang Y."/>
            <person name="Curreem S.O."/>
            <person name="Tsui S.K."/>
            <person name="Woo P.C."/>
        </authorList>
    </citation>
    <scope>NUCLEOTIDE SEQUENCE [LARGE SCALE GENOMIC DNA]</scope>
    <source>
        <strain evidence="10 11">HKU16</strain>
    </source>
</reference>
<dbReference type="InterPro" id="IPR043129">
    <property type="entry name" value="ATPase_NBD"/>
</dbReference>
<name>A0A0M2NER9_9FIRM</name>
<dbReference type="GO" id="GO:0019569">
    <property type="term" value="P:L-arabinose catabolic process to D-xylulose 5-phosphate"/>
    <property type="evidence" value="ECO:0007669"/>
    <property type="project" value="InterPro"/>
</dbReference>
<dbReference type="InterPro" id="IPR018485">
    <property type="entry name" value="FGGY_C"/>
</dbReference>
<feature type="domain" description="Carbohydrate kinase FGGY C-terminal" evidence="9">
    <location>
        <begin position="262"/>
        <end position="449"/>
    </location>
</feature>
<dbReference type="InterPro" id="IPR018484">
    <property type="entry name" value="FGGY_N"/>
</dbReference>